<proteinExistence type="predicted"/>
<dbReference type="AlphaFoldDB" id="A0A0F9H0F7"/>
<evidence type="ECO:0000259" key="1">
    <source>
        <dbReference type="Pfam" id="PF18368"/>
    </source>
</evidence>
<dbReference type="InterPro" id="IPR041351">
    <property type="entry name" value="Ig_GlcNase"/>
</dbReference>
<accession>A0A0F9H0F7</accession>
<dbReference type="InterPro" id="IPR013783">
    <property type="entry name" value="Ig-like_fold"/>
</dbReference>
<dbReference type="Pfam" id="PF18368">
    <property type="entry name" value="Ig_GlcNase"/>
    <property type="match status" value="1"/>
</dbReference>
<name>A0A0F9H0F7_9ZZZZ</name>
<evidence type="ECO:0000313" key="2">
    <source>
        <dbReference type="EMBL" id="KKL75110.1"/>
    </source>
</evidence>
<feature type="non-terminal residue" evidence="2">
    <location>
        <position position="68"/>
    </location>
</feature>
<dbReference type="Gene3D" id="2.60.40.10">
    <property type="entry name" value="Immunoglobulins"/>
    <property type="match status" value="1"/>
</dbReference>
<feature type="domain" description="Exo-beta-D-glucosaminidase Ig-fold" evidence="1">
    <location>
        <begin position="2"/>
        <end position="68"/>
    </location>
</feature>
<dbReference type="SUPFAM" id="SSF49303">
    <property type="entry name" value="beta-Galactosidase/glucuronidase domain"/>
    <property type="match status" value="1"/>
</dbReference>
<dbReference type="InterPro" id="IPR036156">
    <property type="entry name" value="Beta-gal/glucu_dom_sf"/>
</dbReference>
<organism evidence="2">
    <name type="scientific">marine sediment metagenome</name>
    <dbReference type="NCBI Taxonomy" id="412755"/>
    <lineage>
        <taxon>unclassified sequences</taxon>
        <taxon>metagenomes</taxon>
        <taxon>ecological metagenomes</taxon>
    </lineage>
</organism>
<reference evidence="2" key="1">
    <citation type="journal article" date="2015" name="Nature">
        <title>Complex archaea that bridge the gap between prokaryotes and eukaryotes.</title>
        <authorList>
            <person name="Spang A."/>
            <person name="Saw J.H."/>
            <person name="Jorgensen S.L."/>
            <person name="Zaremba-Niedzwiedzka K."/>
            <person name="Martijn J."/>
            <person name="Lind A.E."/>
            <person name="van Eijk R."/>
            <person name="Schleper C."/>
            <person name="Guy L."/>
            <person name="Ettema T.J."/>
        </authorList>
    </citation>
    <scope>NUCLEOTIDE SEQUENCE</scope>
</reference>
<sequence>MSDLRNLPKAEIKKTFYINKNENQYEFSIEIELENISDVIDFFIKIFLIGEKTKKIITPVYLNDNYIS</sequence>
<dbReference type="EMBL" id="LAZR01024444">
    <property type="protein sequence ID" value="KKL75110.1"/>
    <property type="molecule type" value="Genomic_DNA"/>
</dbReference>
<protein>
    <recommendedName>
        <fullName evidence="1">Exo-beta-D-glucosaminidase Ig-fold domain-containing protein</fullName>
    </recommendedName>
</protein>
<gene>
    <name evidence="2" type="ORF">LCGC14_2058150</name>
</gene>
<comment type="caution">
    <text evidence="2">The sequence shown here is derived from an EMBL/GenBank/DDBJ whole genome shotgun (WGS) entry which is preliminary data.</text>
</comment>